<name>A0AAE1K4V9_PETCI</name>
<evidence type="ECO:0000256" key="2">
    <source>
        <dbReference type="SAM" id="Phobius"/>
    </source>
</evidence>
<evidence type="ECO:0000313" key="4">
    <source>
        <dbReference type="Proteomes" id="UP001286313"/>
    </source>
</evidence>
<accession>A0AAE1K4V9</accession>
<keyword evidence="2" id="KW-0472">Membrane</keyword>
<protein>
    <submittedName>
        <fullName evidence="3">Uncharacterized protein</fullName>
    </submittedName>
</protein>
<feature type="compositionally biased region" description="Acidic residues" evidence="1">
    <location>
        <begin position="1"/>
        <end position="11"/>
    </location>
</feature>
<feature type="transmembrane region" description="Helical" evidence="2">
    <location>
        <begin position="209"/>
        <end position="234"/>
    </location>
</feature>
<dbReference type="Proteomes" id="UP001286313">
    <property type="component" value="Unassembled WGS sequence"/>
</dbReference>
<reference evidence="3" key="1">
    <citation type="submission" date="2023-10" db="EMBL/GenBank/DDBJ databases">
        <title>Genome assemblies of two species of porcelain crab, Petrolisthes cinctipes and Petrolisthes manimaculis (Anomura: Porcellanidae).</title>
        <authorList>
            <person name="Angst P."/>
        </authorList>
    </citation>
    <scope>NUCLEOTIDE SEQUENCE</scope>
    <source>
        <strain evidence="3">PB745_01</strain>
        <tissue evidence="3">Gill</tissue>
    </source>
</reference>
<dbReference type="EMBL" id="JAWQEG010004170">
    <property type="protein sequence ID" value="KAK3862735.1"/>
    <property type="molecule type" value="Genomic_DNA"/>
</dbReference>
<dbReference type="AlphaFoldDB" id="A0AAE1K4V9"/>
<keyword evidence="4" id="KW-1185">Reference proteome</keyword>
<sequence length="236" mass="25230">MRPEEVEDSLLDESASGSDSGSSGGWEDVGMVVRTQGTSSLSSSVGEVTAAGSISRAAVVASSTGSTDTLQTAGDAYERDYYSLSTFVNYSEVYATFFSCLTSDSTRLNVSLDENFWLPYVYQSLHPLPPAPDSTNLTSSNTNTSSSSSTLHHNVNNNNNYWWGGDVGGGGGLGVGGEAIVADIMERCLALISVLAIPRPYLLAWWQQFLWTLVFGAMMAMAVGGNMLVMWIIWGE</sequence>
<evidence type="ECO:0000313" key="3">
    <source>
        <dbReference type="EMBL" id="KAK3862735.1"/>
    </source>
</evidence>
<feature type="region of interest" description="Disordered" evidence="1">
    <location>
        <begin position="1"/>
        <end position="28"/>
    </location>
</feature>
<gene>
    <name evidence="3" type="ORF">Pcinc_031431</name>
</gene>
<proteinExistence type="predicted"/>
<comment type="caution">
    <text evidence="3">The sequence shown here is derived from an EMBL/GenBank/DDBJ whole genome shotgun (WGS) entry which is preliminary data.</text>
</comment>
<keyword evidence="2" id="KW-0812">Transmembrane</keyword>
<keyword evidence="2" id="KW-1133">Transmembrane helix</keyword>
<organism evidence="3 4">
    <name type="scientific">Petrolisthes cinctipes</name>
    <name type="common">Flat porcelain crab</name>
    <dbReference type="NCBI Taxonomy" id="88211"/>
    <lineage>
        <taxon>Eukaryota</taxon>
        <taxon>Metazoa</taxon>
        <taxon>Ecdysozoa</taxon>
        <taxon>Arthropoda</taxon>
        <taxon>Crustacea</taxon>
        <taxon>Multicrustacea</taxon>
        <taxon>Malacostraca</taxon>
        <taxon>Eumalacostraca</taxon>
        <taxon>Eucarida</taxon>
        <taxon>Decapoda</taxon>
        <taxon>Pleocyemata</taxon>
        <taxon>Anomura</taxon>
        <taxon>Galatheoidea</taxon>
        <taxon>Porcellanidae</taxon>
        <taxon>Petrolisthes</taxon>
    </lineage>
</organism>
<evidence type="ECO:0000256" key="1">
    <source>
        <dbReference type="SAM" id="MobiDB-lite"/>
    </source>
</evidence>
<feature type="compositionally biased region" description="Low complexity" evidence="1">
    <location>
        <begin position="12"/>
        <end position="28"/>
    </location>
</feature>